<sequence length="78" mass="8697">MFVCLFVTYDGVHRAIGAEGALPRREPNPDPAQRYLQGGHGIRNRLSGQQQHVYLEGREHLPLHSAGTVRRVPAGQKQ</sequence>
<gene>
    <name evidence="2" type="primary">jg9744</name>
    <name evidence="2" type="ORF">PAEG_LOCUS3631</name>
</gene>
<dbReference type="AlphaFoldDB" id="A0A8S4QNZ1"/>
<keyword evidence="3" id="KW-1185">Reference proteome</keyword>
<proteinExistence type="predicted"/>
<comment type="caution">
    <text evidence="2">The sequence shown here is derived from an EMBL/GenBank/DDBJ whole genome shotgun (WGS) entry which is preliminary data.</text>
</comment>
<dbReference type="Proteomes" id="UP000838756">
    <property type="component" value="Unassembled WGS sequence"/>
</dbReference>
<evidence type="ECO:0000313" key="2">
    <source>
        <dbReference type="EMBL" id="CAH2215497.1"/>
    </source>
</evidence>
<feature type="region of interest" description="Disordered" evidence="1">
    <location>
        <begin position="58"/>
        <end position="78"/>
    </location>
</feature>
<reference evidence="2" key="1">
    <citation type="submission" date="2022-03" db="EMBL/GenBank/DDBJ databases">
        <authorList>
            <person name="Lindestad O."/>
        </authorList>
    </citation>
    <scope>NUCLEOTIDE SEQUENCE</scope>
</reference>
<evidence type="ECO:0000256" key="1">
    <source>
        <dbReference type="SAM" id="MobiDB-lite"/>
    </source>
</evidence>
<protein>
    <submittedName>
        <fullName evidence="2">Jg9744 protein</fullName>
    </submittedName>
</protein>
<organism evidence="2 3">
    <name type="scientific">Pararge aegeria aegeria</name>
    <dbReference type="NCBI Taxonomy" id="348720"/>
    <lineage>
        <taxon>Eukaryota</taxon>
        <taxon>Metazoa</taxon>
        <taxon>Ecdysozoa</taxon>
        <taxon>Arthropoda</taxon>
        <taxon>Hexapoda</taxon>
        <taxon>Insecta</taxon>
        <taxon>Pterygota</taxon>
        <taxon>Neoptera</taxon>
        <taxon>Endopterygota</taxon>
        <taxon>Lepidoptera</taxon>
        <taxon>Glossata</taxon>
        <taxon>Ditrysia</taxon>
        <taxon>Papilionoidea</taxon>
        <taxon>Nymphalidae</taxon>
        <taxon>Satyrinae</taxon>
        <taxon>Satyrini</taxon>
        <taxon>Parargina</taxon>
        <taxon>Pararge</taxon>
    </lineage>
</organism>
<feature type="non-terminal residue" evidence="2">
    <location>
        <position position="1"/>
    </location>
</feature>
<name>A0A8S4QNZ1_9NEOP</name>
<accession>A0A8S4QNZ1</accession>
<dbReference type="EMBL" id="CAKXAJ010011805">
    <property type="protein sequence ID" value="CAH2215497.1"/>
    <property type="molecule type" value="Genomic_DNA"/>
</dbReference>
<evidence type="ECO:0000313" key="3">
    <source>
        <dbReference type="Proteomes" id="UP000838756"/>
    </source>
</evidence>